<dbReference type="Pfam" id="PF14610">
    <property type="entry name" value="Psg1"/>
    <property type="match status" value="1"/>
</dbReference>
<accession>A0ABQ0GND0</accession>
<keyword evidence="2" id="KW-1133">Transmembrane helix</keyword>
<evidence type="ECO:0000313" key="4">
    <source>
        <dbReference type="Proteomes" id="UP001628179"/>
    </source>
</evidence>
<feature type="compositionally biased region" description="Low complexity" evidence="1">
    <location>
        <begin position="113"/>
        <end position="140"/>
    </location>
</feature>
<comment type="caution">
    <text evidence="3">The sequence shown here is derived from an EMBL/GenBank/DDBJ whole genome shotgun (WGS) entry which is preliminary data.</text>
</comment>
<proteinExistence type="predicted"/>
<evidence type="ECO:0000256" key="2">
    <source>
        <dbReference type="SAM" id="Phobius"/>
    </source>
</evidence>
<evidence type="ECO:0000313" key="3">
    <source>
        <dbReference type="EMBL" id="GAB1319277.1"/>
    </source>
</evidence>
<keyword evidence="4" id="KW-1185">Reference proteome</keyword>
<dbReference type="GeneID" id="98180229"/>
<feature type="region of interest" description="Disordered" evidence="1">
    <location>
        <begin position="108"/>
        <end position="192"/>
    </location>
</feature>
<feature type="compositionally biased region" description="Polar residues" evidence="1">
    <location>
        <begin position="168"/>
        <end position="192"/>
    </location>
</feature>
<dbReference type="EMBL" id="BAAFSV010000005">
    <property type="protein sequence ID" value="GAB1319277.1"/>
    <property type="molecule type" value="Genomic_DNA"/>
</dbReference>
<evidence type="ECO:0000256" key="1">
    <source>
        <dbReference type="SAM" id="MobiDB-lite"/>
    </source>
</evidence>
<reference evidence="3 4" key="1">
    <citation type="submission" date="2024-09" db="EMBL/GenBank/DDBJ databases">
        <title>Itraconazole resistance in Madurella fahalii resulting from another homologue of gene encoding cytochrome P450 14-alpha sterol demethylase (CYP51).</title>
        <authorList>
            <person name="Yoshioka I."/>
            <person name="Fahal A.H."/>
            <person name="Kaneko S."/>
            <person name="Yaguchi T."/>
        </authorList>
    </citation>
    <scope>NUCLEOTIDE SEQUENCE [LARGE SCALE GENOMIC DNA]</scope>
    <source>
        <strain evidence="3 4">IFM 68171</strain>
    </source>
</reference>
<organism evidence="3 4">
    <name type="scientific">Madurella fahalii</name>
    <dbReference type="NCBI Taxonomy" id="1157608"/>
    <lineage>
        <taxon>Eukaryota</taxon>
        <taxon>Fungi</taxon>
        <taxon>Dikarya</taxon>
        <taxon>Ascomycota</taxon>
        <taxon>Pezizomycotina</taxon>
        <taxon>Sordariomycetes</taxon>
        <taxon>Sordariomycetidae</taxon>
        <taxon>Sordariales</taxon>
        <taxon>Sordariales incertae sedis</taxon>
        <taxon>Madurella</taxon>
    </lineage>
</organism>
<protein>
    <submittedName>
        <fullName evidence="3">Uncharacterized protein</fullName>
    </submittedName>
</protein>
<dbReference type="InterPro" id="IPR028000">
    <property type="entry name" value="Pma1"/>
</dbReference>
<keyword evidence="2" id="KW-0812">Transmembrane</keyword>
<sequence>MCDNRGDTPFCSPSEGAQFQTGDTVEIIWDPSFFINAPLQILIQADFSNLQDDAANGGGGAAGFTSDPVETQSGNFTWSILDSYLPRNANSTSAILFISEPIIRPLNPPILPNPSSSPNHNDNRSGNNNNDNDNDNNNQDRTGTGRIRHAGPRLSLIRRGSSSSSSSGNLNASTPLLNNQPQSPDNSNGGPAQTPSLNTLAIILPVVFGVLTLVLMVGYVFLRRRYPGFTLRGWLSDRGGFGSAKGAGAGAGAGGWWRGLGRSGRGYGERQSRGQRLGKKMTRLPRGAGVGLRGREIKVVTTDLQGLRMNAVRMAGAFAGAGGNEVGRGWGGGVGAGGDGAGRNAGLGLGMGTISSQTQAEGRGNVFREEVWRQERERV</sequence>
<keyword evidence="2" id="KW-0472">Membrane</keyword>
<dbReference type="Proteomes" id="UP001628179">
    <property type="component" value="Unassembled WGS sequence"/>
</dbReference>
<feature type="transmembrane region" description="Helical" evidence="2">
    <location>
        <begin position="200"/>
        <end position="222"/>
    </location>
</feature>
<dbReference type="RefSeq" id="XP_070921007.1">
    <property type="nucleotide sequence ID" value="XM_071064906.1"/>
</dbReference>
<gene>
    <name evidence="3" type="ORF">MFIFM68171_09487</name>
</gene>
<name>A0ABQ0GND0_9PEZI</name>